<evidence type="ECO:0000256" key="5">
    <source>
        <dbReference type="RuleBase" id="RU361140"/>
    </source>
</evidence>
<dbReference type="InterPro" id="IPR045155">
    <property type="entry name" value="Beta-lactam_cat"/>
</dbReference>
<dbReference type="PRINTS" id="PR00118">
    <property type="entry name" value="BLACTAMASEA"/>
</dbReference>
<accession>A0ABX0Z693</accession>
<evidence type="ECO:0000256" key="6">
    <source>
        <dbReference type="SAM" id="SignalP"/>
    </source>
</evidence>
<dbReference type="PROSITE" id="PS00146">
    <property type="entry name" value="BETA_LACTAMASE_A"/>
    <property type="match status" value="1"/>
</dbReference>
<proteinExistence type="inferred from homology"/>
<dbReference type="PANTHER" id="PTHR35333">
    <property type="entry name" value="BETA-LACTAMASE"/>
    <property type="match status" value="1"/>
</dbReference>
<dbReference type="InterPro" id="IPR000871">
    <property type="entry name" value="Beta-lactam_class-A"/>
</dbReference>
<organism evidence="8 9">
    <name type="scientific">Micromonospora thermarum</name>
    <dbReference type="NCBI Taxonomy" id="2720024"/>
    <lineage>
        <taxon>Bacteria</taxon>
        <taxon>Bacillati</taxon>
        <taxon>Actinomycetota</taxon>
        <taxon>Actinomycetes</taxon>
        <taxon>Micromonosporales</taxon>
        <taxon>Micromonosporaceae</taxon>
        <taxon>Micromonospora</taxon>
    </lineage>
</organism>
<evidence type="ECO:0000313" key="9">
    <source>
        <dbReference type="Proteomes" id="UP000783871"/>
    </source>
</evidence>
<evidence type="ECO:0000256" key="1">
    <source>
        <dbReference type="ARBA" id="ARBA00009009"/>
    </source>
</evidence>
<dbReference type="PANTHER" id="PTHR35333:SF3">
    <property type="entry name" value="BETA-LACTAMASE-TYPE TRANSPEPTIDASE FOLD CONTAINING PROTEIN"/>
    <property type="match status" value="1"/>
</dbReference>
<dbReference type="NCBIfam" id="NF033103">
    <property type="entry name" value="bla_class_A"/>
    <property type="match status" value="1"/>
</dbReference>
<dbReference type="Pfam" id="PF13354">
    <property type="entry name" value="Beta-lactamase2"/>
    <property type="match status" value="1"/>
</dbReference>
<evidence type="ECO:0000256" key="2">
    <source>
        <dbReference type="ARBA" id="ARBA00012865"/>
    </source>
</evidence>
<dbReference type="InterPro" id="IPR012338">
    <property type="entry name" value="Beta-lactam/transpept-like"/>
</dbReference>
<comment type="catalytic activity">
    <reaction evidence="5">
        <text>a beta-lactam + H2O = a substituted beta-amino acid</text>
        <dbReference type="Rhea" id="RHEA:20401"/>
        <dbReference type="ChEBI" id="CHEBI:15377"/>
        <dbReference type="ChEBI" id="CHEBI:35627"/>
        <dbReference type="ChEBI" id="CHEBI:140347"/>
        <dbReference type="EC" id="3.5.2.6"/>
    </reaction>
</comment>
<dbReference type="Gene3D" id="3.40.710.10">
    <property type="entry name" value="DD-peptidase/beta-lactamase superfamily"/>
    <property type="match status" value="1"/>
</dbReference>
<feature type="chain" id="PRO_5047504793" description="Beta-lactamase" evidence="6">
    <location>
        <begin position="27"/>
        <end position="297"/>
    </location>
</feature>
<reference evidence="8 9" key="1">
    <citation type="submission" date="2020-03" db="EMBL/GenBank/DDBJ databases">
        <title>WGS of actinomycetes isolated from Thailand.</title>
        <authorList>
            <person name="Thawai C."/>
        </authorList>
    </citation>
    <scope>NUCLEOTIDE SEQUENCE [LARGE SCALE GENOMIC DNA]</scope>
    <source>
        <strain evidence="8 9">HSS6-12</strain>
    </source>
</reference>
<keyword evidence="6" id="KW-0732">Signal</keyword>
<evidence type="ECO:0000256" key="3">
    <source>
        <dbReference type="ARBA" id="ARBA00022801"/>
    </source>
</evidence>
<feature type="signal peptide" evidence="6">
    <location>
        <begin position="1"/>
        <end position="26"/>
    </location>
</feature>
<feature type="domain" description="Beta-lactamase class A catalytic" evidence="7">
    <location>
        <begin position="49"/>
        <end position="269"/>
    </location>
</feature>
<keyword evidence="4 5" id="KW-0046">Antibiotic resistance</keyword>
<dbReference type="Proteomes" id="UP000783871">
    <property type="component" value="Unassembled WGS sequence"/>
</dbReference>
<dbReference type="EC" id="3.5.2.6" evidence="2 5"/>
<sequence>MVIGRRSLLAGSVGAGVLMLPGAAYGAPPSDTWREQLRELEQGYAGRIGMYARHMGTGRTLCYRADERFPLLSTFKVLVSAAVLDRARSCAPGLVDRRIRWTEADLVDYSPVTEAHVADGLTVAQLCHAAITRSDNTAGNLLLRQVGGPVGLTGYLRRLGDGVSRLDRWETDLNVWAPGERRDTTTPAAMGRDLAALTVGRALHPDDRTTLVDWMRATVTGDRRIRAGLPAGWTVGDKTGSSNDSYGAANDVAVAHPPTGAPLVLAIYTRRETQGQPYDEAIIAETARVLAGALGAR</sequence>
<comment type="similarity">
    <text evidence="1 5">Belongs to the class-A beta-lactamase family.</text>
</comment>
<keyword evidence="9" id="KW-1185">Reference proteome</keyword>
<evidence type="ECO:0000256" key="4">
    <source>
        <dbReference type="ARBA" id="ARBA00023251"/>
    </source>
</evidence>
<dbReference type="InterPro" id="IPR023650">
    <property type="entry name" value="Beta-lactam_class-A_AS"/>
</dbReference>
<evidence type="ECO:0000259" key="7">
    <source>
        <dbReference type="Pfam" id="PF13354"/>
    </source>
</evidence>
<evidence type="ECO:0000313" key="8">
    <source>
        <dbReference type="EMBL" id="NJP31939.1"/>
    </source>
</evidence>
<gene>
    <name evidence="8" type="primary">bla</name>
    <name evidence="8" type="ORF">HCJ94_08070</name>
</gene>
<protein>
    <recommendedName>
        <fullName evidence="2 5">Beta-lactamase</fullName>
        <ecNumber evidence="2 5">3.5.2.6</ecNumber>
    </recommendedName>
</protein>
<name>A0ABX0Z693_9ACTN</name>
<dbReference type="SUPFAM" id="SSF56601">
    <property type="entry name" value="beta-lactamase/transpeptidase-like"/>
    <property type="match status" value="1"/>
</dbReference>
<keyword evidence="3 5" id="KW-0378">Hydrolase</keyword>
<dbReference type="EMBL" id="JAATEO010000006">
    <property type="protein sequence ID" value="NJP31939.1"/>
    <property type="molecule type" value="Genomic_DNA"/>
</dbReference>
<comment type="caution">
    <text evidence="8">The sequence shown here is derived from an EMBL/GenBank/DDBJ whole genome shotgun (WGS) entry which is preliminary data.</text>
</comment>